<protein>
    <submittedName>
        <fullName evidence="1">Retrovirus-related Pol polyprotein from transposon 17.6</fullName>
    </submittedName>
</protein>
<dbReference type="GO" id="GO:0006508">
    <property type="term" value="P:proteolysis"/>
    <property type="evidence" value="ECO:0007669"/>
    <property type="project" value="InterPro"/>
</dbReference>
<dbReference type="SUPFAM" id="SSF50630">
    <property type="entry name" value="Acid proteases"/>
    <property type="match status" value="1"/>
</dbReference>
<evidence type="ECO:0000313" key="2">
    <source>
        <dbReference type="Proteomes" id="UP000887116"/>
    </source>
</evidence>
<dbReference type="OrthoDB" id="6436535at2759"/>
<dbReference type="InterPro" id="IPR005312">
    <property type="entry name" value="DUF1759"/>
</dbReference>
<dbReference type="InterPro" id="IPR001969">
    <property type="entry name" value="Aspartic_peptidase_AS"/>
</dbReference>
<dbReference type="PROSITE" id="PS00141">
    <property type="entry name" value="ASP_PROTEASE"/>
    <property type="match status" value="1"/>
</dbReference>
<dbReference type="GO" id="GO:0004190">
    <property type="term" value="F:aspartic-type endopeptidase activity"/>
    <property type="evidence" value="ECO:0007669"/>
    <property type="project" value="InterPro"/>
</dbReference>
<sequence length="576" mass="65067">MSQGDLLKKKKILKTQLAKFKGKINWENLDSTACQFIEKYELFNNELKSIFDELFNVCEETDINKFVDEQLNIQESIDDIILELKREKKKLSSHSNSDVRTERFSLQTVKLPKLTLSTFSGNLHDWITFKDLFKASVHNNSNLSNAQKLQYLKSSLKGDAFRIIQSTAISDSNYLTAWELLEDRYSNKCEQVFAHIRRLMLLNTIQCESASVVLNLVDNLNEIICALEILDKKIDDFSDTLILYVILQKLDSSTKLCVHQVKQCKSINKCKHCGKLHHSILHFGNYNPKIQSRLLYPEATAFIPKVPEIPNSITNFFEPTTSTVCASSSYNAYNSKQAHILLCTALIRVRSSKQELVKCQCLLDTGSQRSFISNECAKKLGLAIRDNMKISCLGSFNTVSSGEVDLVFTSHFESDLQISTSAFVIEKVTDKIPHVSLPANICYKFNDLRLADPSFHKSANIVILLGVNGFLNLINGEIIIRTPNLPFAMSTKLGWIILGTTNLESPNSNPVVMNHLSVNTVNLVKSFWELESIPNSSPLTCEEKLCKIHFEERKQTSCAVGLSVEELPIISRVSSF</sequence>
<reference evidence="1" key="1">
    <citation type="submission" date="2020-07" db="EMBL/GenBank/DDBJ databases">
        <title>Multicomponent nature underlies the extraordinary mechanical properties of spider dragline silk.</title>
        <authorList>
            <person name="Kono N."/>
            <person name="Nakamura H."/>
            <person name="Mori M."/>
            <person name="Yoshida Y."/>
            <person name="Ohtoshi R."/>
            <person name="Malay A.D."/>
            <person name="Moran D.A.P."/>
            <person name="Tomita M."/>
            <person name="Numata K."/>
            <person name="Arakawa K."/>
        </authorList>
    </citation>
    <scope>NUCLEOTIDE SEQUENCE</scope>
</reference>
<accession>A0A8X6LDP0</accession>
<dbReference type="PANTHER" id="PTHR47331:SF5">
    <property type="entry name" value="RIBONUCLEASE H"/>
    <property type="match status" value="1"/>
</dbReference>
<dbReference type="AlphaFoldDB" id="A0A8X6LDP0"/>
<proteinExistence type="predicted"/>
<evidence type="ECO:0000313" key="1">
    <source>
        <dbReference type="EMBL" id="GFR04612.1"/>
    </source>
</evidence>
<dbReference type="Proteomes" id="UP000887116">
    <property type="component" value="Unassembled WGS sequence"/>
</dbReference>
<keyword evidence="2" id="KW-1185">Reference proteome</keyword>
<dbReference type="Pfam" id="PF03564">
    <property type="entry name" value="DUF1759"/>
    <property type="match status" value="1"/>
</dbReference>
<dbReference type="EMBL" id="BMAO01035603">
    <property type="protein sequence ID" value="GFR04612.1"/>
    <property type="molecule type" value="Genomic_DNA"/>
</dbReference>
<comment type="caution">
    <text evidence="1">The sequence shown here is derived from an EMBL/GenBank/DDBJ whole genome shotgun (WGS) entry which is preliminary data.</text>
</comment>
<name>A0A8X6LDP0_TRICU</name>
<gene>
    <name evidence="1" type="primary">X975_23944</name>
    <name evidence="1" type="ORF">TNCT_171401</name>
</gene>
<dbReference type="PANTHER" id="PTHR47331">
    <property type="entry name" value="PHD-TYPE DOMAIN-CONTAINING PROTEIN"/>
    <property type="match status" value="1"/>
</dbReference>
<organism evidence="1 2">
    <name type="scientific">Trichonephila clavata</name>
    <name type="common">Joro spider</name>
    <name type="synonym">Nephila clavata</name>
    <dbReference type="NCBI Taxonomy" id="2740835"/>
    <lineage>
        <taxon>Eukaryota</taxon>
        <taxon>Metazoa</taxon>
        <taxon>Ecdysozoa</taxon>
        <taxon>Arthropoda</taxon>
        <taxon>Chelicerata</taxon>
        <taxon>Arachnida</taxon>
        <taxon>Araneae</taxon>
        <taxon>Araneomorphae</taxon>
        <taxon>Entelegynae</taxon>
        <taxon>Araneoidea</taxon>
        <taxon>Nephilidae</taxon>
        <taxon>Trichonephila</taxon>
    </lineage>
</organism>
<dbReference type="Gene3D" id="2.40.70.10">
    <property type="entry name" value="Acid Proteases"/>
    <property type="match status" value="1"/>
</dbReference>
<dbReference type="InterPro" id="IPR021109">
    <property type="entry name" value="Peptidase_aspartic_dom_sf"/>
</dbReference>